<dbReference type="AlphaFoldDB" id="A0A6P3YFU0"/>
<keyword evidence="6" id="KW-0175">Coiled coil</keyword>
<evidence type="ECO:0000313" key="8">
    <source>
        <dbReference type="RefSeq" id="XP_014489318.1"/>
    </source>
</evidence>
<accession>A0A6P3YFU0</accession>
<dbReference type="GO" id="GO:1990535">
    <property type="term" value="P:neuron projection maintenance"/>
    <property type="evidence" value="ECO:0007669"/>
    <property type="project" value="TreeGrafter"/>
</dbReference>
<evidence type="ECO:0000313" key="7">
    <source>
        <dbReference type="Proteomes" id="UP000515204"/>
    </source>
</evidence>
<evidence type="ECO:0000256" key="2">
    <source>
        <dbReference type="ARBA" id="ARBA00010305"/>
    </source>
</evidence>
<dbReference type="RefSeq" id="XP_014489318.1">
    <property type="nucleotide sequence ID" value="XM_014633832.1"/>
</dbReference>
<dbReference type="OrthoDB" id="409897at2759"/>
<name>A0A6P3YFU0_DINQU</name>
<evidence type="ECO:0000256" key="1">
    <source>
        <dbReference type="ARBA" id="ARBA00004245"/>
    </source>
</evidence>
<keyword evidence="4" id="KW-0963">Cytoplasm</keyword>
<dbReference type="GO" id="GO:0000226">
    <property type="term" value="P:microtubule cytoskeleton organization"/>
    <property type="evidence" value="ECO:0007669"/>
    <property type="project" value="TreeGrafter"/>
</dbReference>
<evidence type="ECO:0000256" key="4">
    <source>
        <dbReference type="ARBA" id="ARBA00022490"/>
    </source>
</evidence>
<protein>
    <recommendedName>
        <fullName evidence="3">KIF-binding protein</fullName>
    </recommendedName>
</protein>
<dbReference type="Pfam" id="PF12309">
    <property type="entry name" value="KBP_C"/>
    <property type="match status" value="1"/>
</dbReference>
<dbReference type="GO" id="GO:0021952">
    <property type="term" value="P:central nervous system projection neuron axonogenesis"/>
    <property type="evidence" value="ECO:0007669"/>
    <property type="project" value="TreeGrafter"/>
</dbReference>
<gene>
    <name evidence="8" type="primary">LOC106752259</name>
</gene>
<dbReference type="InterPro" id="IPR022083">
    <property type="entry name" value="KBP"/>
</dbReference>
<comment type="subcellular location">
    <subcellularLocation>
        <location evidence="1">Cytoplasm</location>
        <location evidence="1">Cytoskeleton</location>
    </subcellularLocation>
</comment>
<dbReference type="GeneID" id="106752259"/>
<evidence type="ECO:0000256" key="3">
    <source>
        <dbReference type="ARBA" id="ARBA00016840"/>
    </source>
</evidence>
<dbReference type="GO" id="GO:0005856">
    <property type="term" value="C:cytoskeleton"/>
    <property type="evidence" value="ECO:0007669"/>
    <property type="project" value="UniProtKB-SubCell"/>
</dbReference>
<proteinExistence type="inferred from homology"/>
<dbReference type="PANTHER" id="PTHR46321">
    <property type="entry name" value="KIF1-BINDING PROTEIN"/>
    <property type="match status" value="1"/>
</dbReference>
<keyword evidence="7" id="KW-1185">Reference proteome</keyword>
<organism evidence="7 8">
    <name type="scientific">Dinoponera quadriceps</name>
    <name type="common">South American ant</name>
    <dbReference type="NCBI Taxonomy" id="609295"/>
    <lineage>
        <taxon>Eukaryota</taxon>
        <taxon>Metazoa</taxon>
        <taxon>Ecdysozoa</taxon>
        <taxon>Arthropoda</taxon>
        <taxon>Hexapoda</taxon>
        <taxon>Insecta</taxon>
        <taxon>Pterygota</taxon>
        <taxon>Neoptera</taxon>
        <taxon>Endopterygota</taxon>
        <taxon>Hymenoptera</taxon>
        <taxon>Apocrita</taxon>
        <taxon>Aculeata</taxon>
        <taxon>Formicoidea</taxon>
        <taxon>Formicidae</taxon>
        <taxon>Ponerinae</taxon>
        <taxon>Ponerini</taxon>
        <taxon>Dinoponera</taxon>
    </lineage>
</organism>
<reference evidence="8" key="1">
    <citation type="submission" date="2025-08" db="UniProtKB">
        <authorList>
            <consortium name="RefSeq"/>
        </authorList>
    </citation>
    <scope>IDENTIFICATION</scope>
</reference>
<feature type="coiled-coil region" evidence="6">
    <location>
        <begin position="33"/>
        <end position="60"/>
    </location>
</feature>
<comment type="similarity">
    <text evidence="2">Belongs to the KIF-binding protein family.</text>
</comment>
<dbReference type="KEGG" id="dqu:106752259"/>
<evidence type="ECO:0000256" key="5">
    <source>
        <dbReference type="ARBA" id="ARBA00023212"/>
    </source>
</evidence>
<keyword evidence="5" id="KW-0206">Cytoskeleton</keyword>
<dbReference type="PANTHER" id="PTHR46321:SF1">
    <property type="entry name" value="KIF-BINDING PROTEIN"/>
    <property type="match status" value="1"/>
</dbReference>
<dbReference type="Proteomes" id="UP000515204">
    <property type="component" value="Unplaced"/>
</dbReference>
<sequence length="590" mass="68471">MEVDKDSYMSASTRREKYLKVQKMMDNLSPNDKSEIEEVISILMELIDELNNKMASSTSENLVVMLAILHLNLGTIYVNLDKTIIAEKELITCTDLLKDIELEPSSIMPMIKALNQLGILYAKCEAEKAKVSLEKAEKLYTEFTENIQLIPIDIDVTMGIDTEGLDACKLLDKIHTMTLFYLAQVYGELNDKDWFAAYCHKTLSMQLRLDSMDNIDWALNAATLSQYFIDHDNFTQARYHLASASYILQKHRDALEAKGPKETSESIAAEYETYHHRSADVARCWAQYGITLLGTSKERLLKRVEQEDQSDDSSSAATATESMKSTMELMKFVDIDPELEAIVGQVTDQYLLDFEDARPVFLNVQKWLNEAKTYYTLNNHASDYARIVQDISQAFKFLLFYEVHEDRQAKMHKRRIDILENLDQGLNSRYYQNISREIWQELGEIYAEIMEIKLSRLQASDEKPTAQMITKINHLAKNSIKYFDCYVNSLPKINKFDEVPTYSDDYLYQALHTQFLMGRLHGKIITSDLKLRIENMQNSLDKYEFIMDYCNRHPEKEEELKKHEFISVCREFVSLLPLTLHRMKQQLTAQ</sequence>
<evidence type="ECO:0000256" key="6">
    <source>
        <dbReference type="SAM" id="Coils"/>
    </source>
</evidence>